<comment type="caution">
    <text evidence="1">The sequence shown here is derived from an EMBL/GenBank/DDBJ whole genome shotgun (WGS) entry which is preliminary data.</text>
</comment>
<name>A0A0V1MNK5_9BILA</name>
<dbReference type="EMBL" id="JYDO01000070">
    <property type="protein sequence ID" value="KRZ72942.1"/>
    <property type="molecule type" value="Genomic_DNA"/>
</dbReference>
<sequence length="60" mass="7413">MTKESEFLFPTYNNENQLTYEKKITRAVWESEFIHHHIHNLTDKWQIEWEEKSNSICKTE</sequence>
<keyword evidence="2" id="KW-1185">Reference proteome</keyword>
<gene>
    <name evidence="1" type="ORF">T10_8144</name>
</gene>
<protein>
    <submittedName>
        <fullName evidence="1">Uncharacterized protein</fullName>
    </submittedName>
</protein>
<accession>A0A0V1MNK5</accession>
<dbReference type="AlphaFoldDB" id="A0A0V1MNK5"/>
<reference evidence="1 2" key="1">
    <citation type="submission" date="2015-01" db="EMBL/GenBank/DDBJ databases">
        <title>Evolution of Trichinella species and genotypes.</title>
        <authorList>
            <person name="Korhonen P.K."/>
            <person name="Edoardo P."/>
            <person name="Giuseppe L.R."/>
            <person name="Gasser R.B."/>
        </authorList>
    </citation>
    <scope>NUCLEOTIDE SEQUENCE [LARGE SCALE GENOMIC DNA]</scope>
    <source>
        <strain evidence="1">ISS1980</strain>
    </source>
</reference>
<proteinExistence type="predicted"/>
<evidence type="ECO:0000313" key="1">
    <source>
        <dbReference type="EMBL" id="KRZ72942.1"/>
    </source>
</evidence>
<organism evidence="1 2">
    <name type="scientific">Trichinella papuae</name>
    <dbReference type="NCBI Taxonomy" id="268474"/>
    <lineage>
        <taxon>Eukaryota</taxon>
        <taxon>Metazoa</taxon>
        <taxon>Ecdysozoa</taxon>
        <taxon>Nematoda</taxon>
        <taxon>Enoplea</taxon>
        <taxon>Dorylaimia</taxon>
        <taxon>Trichinellida</taxon>
        <taxon>Trichinellidae</taxon>
        <taxon>Trichinella</taxon>
    </lineage>
</organism>
<evidence type="ECO:0000313" key="2">
    <source>
        <dbReference type="Proteomes" id="UP000054843"/>
    </source>
</evidence>
<dbReference type="Proteomes" id="UP000054843">
    <property type="component" value="Unassembled WGS sequence"/>
</dbReference>